<feature type="compositionally biased region" description="Basic and acidic residues" evidence="1">
    <location>
        <begin position="42"/>
        <end position="53"/>
    </location>
</feature>
<name>A0A6A6WTR1_9PLEO</name>
<dbReference type="AlphaFoldDB" id="A0A6A6WTR1"/>
<gene>
    <name evidence="2" type="ORF">K505DRAFT_125609</name>
</gene>
<feature type="compositionally biased region" description="Basic and acidic residues" evidence="1">
    <location>
        <begin position="1"/>
        <end position="12"/>
    </location>
</feature>
<dbReference type="EMBL" id="MU002315">
    <property type="protein sequence ID" value="KAF2787472.1"/>
    <property type="molecule type" value="Genomic_DNA"/>
</dbReference>
<sequence>MVHAEVPRERCSPGRNAPPSGTARAWCKRRADVHVQVSSPIESDRIMRLESRNGSEQTQADAGGGNRRPRRTSRTAPGARAVWFLKQQVLGDGNRGRRAEGASVRTRKTASPETFAASQLFVAREMIHGGANGGQAPEQRGLAELRRPAVLAWAGAMGNSVVCRWSPECR</sequence>
<organism evidence="2 3">
    <name type="scientific">Melanomma pulvis-pyrius CBS 109.77</name>
    <dbReference type="NCBI Taxonomy" id="1314802"/>
    <lineage>
        <taxon>Eukaryota</taxon>
        <taxon>Fungi</taxon>
        <taxon>Dikarya</taxon>
        <taxon>Ascomycota</taxon>
        <taxon>Pezizomycotina</taxon>
        <taxon>Dothideomycetes</taxon>
        <taxon>Pleosporomycetidae</taxon>
        <taxon>Pleosporales</taxon>
        <taxon>Melanommataceae</taxon>
        <taxon>Melanomma</taxon>
    </lineage>
</organism>
<feature type="region of interest" description="Disordered" evidence="1">
    <location>
        <begin position="1"/>
        <end position="23"/>
    </location>
</feature>
<accession>A0A6A6WTR1</accession>
<proteinExistence type="predicted"/>
<reference evidence="2" key="1">
    <citation type="journal article" date="2020" name="Stud. Mycol.">
        <title>101 Dothideomycetes genomes: a test case for predicting lifestyles and emergence of pathogens.</title>
        <authorList>
            <person name="Haridas S."/>
            <person name="Albert R."/>
            <person name="Binder M."/>
            <person name="Bloem J."/>
            <person name="Labutti K."/>
            <person name="Salamov A."/>
            <person name="Andreopoulos B."/>
            <person name="Baker S."/>
            <person name="Barry K."/>
            <person name="Bills G."/>
            <person name="Bluhm B."/>
            <person name="Cannon C."/>
            <person name="Castanera R."/>
            <person name="Culley D."/>
            <person name="Daum C."/>
            <person name="Ezra D."/>
            <person name="Gonzalez J."/>
            <person name="Henrissat B."/>
            <person name="Kuo A."/>
            <person name="Liang C."/>
            <person name="Lipzen A."/>
            <person name="Lutzoni F."/>
            <person name="Magnuson J."/>
            <person name="Mondo S."/>
            <person name="Nolan M."/>
            <person name="Ohm R."/>
            <person name="Pangilinan J."/>
            <person name="Park H.-J."/>
            <person name="Ramirez L."/>
            <person name="Alfaro M."/>
            <person name="Sun H."/>
            <person name="Tritt A."/>
            <person name="Yoshinaga Y."/>
            <person name="Zwiers L.-H."/>
            <person name="Turgeon B."/>
            <person name="Goodwin S."/>
            <person name="Spatafora J."/>
            <person name="Crous P."/>
            <person name="Grigoriev I."/>
        </authorList>
    </citation>
    <scope>NUCLEOTIDE SEQUENCE</scope>
    <source>
        <strain evidence="2">CBS 109.77</strain>
    </source>
</reference>
<dbReference type="Proteomes" id="UP000799757">
    <property type="component" value="Unassembled WGS sequence"/>
</dbReference>
<evidence type="ECO:0000256" key="1">
    <source>
        <dbReference type="SAM" id="MobiDB-lite"/>
    </source>
</evidence>
<protein>
    <submittedName>
        <fullName evidence="2">Uncharacterized protein</fullName>
    </submittedName>
</protein>
<evidence type="ECO:0000313" key="3">
    <source>
        <dbReference type="Proteomes" id="UP000799757"/>
    </source>
</evidence>
<evidence type="ECO:0000313" key="2">
    <source>
        <dbReference type="EMBL" id="KAF2787472.1"/>
    </source>
</evidence>
<keyword evidence="3" id="KW-1185">Reference proteome</keyword>
<feature type="region of interest" description="Disordered" evidence="1">
    <location>
        <begin position="38"/>
        <end position="78"/>
    </location>
</feature>